<dbReference type="GO" id="GO:0005886">
    <property type="term" value="C:plasma membrane"/>
    <property type="evidence" value="ECO:0007669"/>
    <property type="project" value="TreeGrafter"/>
</dbReference>
<name>A0A5J5ES73_9PEZI</name>
<dbReference type="InParanoid" id="A0A5J5ES73"/>
<sequence length="232" mass="24623">MESAYTTKTSLYTGSPTLTPMTTETGYSPTRHAYTPEAAPGGCHCHSSDSSSGGSGHSGCGMAMTFQTSYEGVPVLIDGAVARNPGEFAGAMFAIFFLAVLFRGLLYLRSLLEKTRWSPRAMKGKAAAAAAAAATDDVSEMEMASVEGEAAPLKETARTKRRRRSGVQPWNWEREGGRFALTVVTAALGYLVMLITMTYVVGYFFAVVAGLAVAELLLARYVGAELPETGCC</sequence>
<dbReference type="AlphaFoldDB" id="A0A5J5ES73"/>
<proteinExistence type="inferred from homology"/>
<keyword evidence="5" id="KW-0187">Copper transport</keyword>
<dbReference type="PANTHER" id="PTHR12483:SF27">
    <property type="entry name" value="COPPER TRANSPORT PROTEIN CTR1"/>
    <property type="match status" value="1"/>
</dbReference>
<dbReference type="OrthoDB" id="161814at2759"/>
<keyword evidence="3 5" id="KW-1133">Transmembrane helix</keyword>
<evidence type="ECO:0000256" key="2">
    <source>
        <dbReference type="ARBA" id="ARBA00022692"/>
    </source>
</evidence>
<dbReference type="Pfam" id="PF04145">
    <property type="entry name" value="Ctr"/>
    <property type="match status" value="1"/>
</dbReference>
<keyword evidence="5" id="KW-0406">Ion transport</keyword>
<evidence type="ECO:0000256" key="5">
    <source>
        <dbReference type="RuleBase" id="RU367022"/>
    </source>
</evidence>
<evidence type="ECO:0000313" key="7">
    <source>
        <dbReference type="Proteomes" id="UP000326924"/>
    </source>
</evidence>
<keyword evidence="7" id="KW-1185">Reference proteome</keyword>
<keyword evidence="4 5" id="KW-0472">Membrane</keyword>
<dbReference type="Proteomes" id="UP000326924">
    <property type="component" value="Unassembled WGS sequence"/>
</dbReference>
<keyword evidence="5" id="KW-0186">Copper</keyword>
<feature type="transmembrane region" description="Helical" evidence="5">
    <location>
        <begin position="88"/>
        <end position="108"/>
    </location>
</feature>
<evidence type="ECO:0000256" key="3">
    <source>
        <dbReference type="ARBA" id="ARBA00022989"/>
    </source>
</evidence>
<dbReference type="EMBL" id="VXIS01000155">
    <property type="protein sequence ID" value="KAA8900323.1"/>
    <property type="molecule type" value="Genomic_DNA"/>
</dbReference>
<gene>
    <name evidence="6" type="ORF">FN846DRAFT_892166</name>
</gene>
<accession>A0A5J5ES73</accession>
<comment type="similarity">
    <text evidence="5">Belongs to the copper transporter (Ctr) (TC 1.A.56) family. SLC31A subfamily.</text>
</comment>
<comment type="subcellular location">
    <subcellularLocation>
        <location evidence="1 5">Membrane</location>
        <topology evidence="1 5">Multi-pass membrane protein</topology>
    </subcellularLocation>
</comment>
<evidence type="ECO:0000313" key="6">
    <source>
        <dbReference type="EMBL" id="KAA8900323.1"/>
    </source>
</evidence>
<comment type="caution">
    <text evidence="6">The sequence shown here is derived from an EMBL/GenBank/DDBJ whole genome shotgun (WGS) entry which is preliminary data.</text>
</comment>
<keyword evidence="5" id="KW-0813">Transport</keyword>
<protein>
    <recommendedName>
        <fullName evidence="5">Copper transport protein</fullName>
    </recommendedName>
</protein>
<dbReference type="PANTHER" id="PTHR12483">
    <property type="entry name" value="SOLUTE CARRIER FAMILY 31 COPPER TRANSPORTERS"/>
    <property type="match status" value="1"/>
</dbReference>
<keyword evidence="2 5" id="KW-0812">Transmembrane</keyword>
<organism evidence="6 7">
    <name type="scientific">Sphaerosporella brunnea</name>
    <dbReference type="NCBI Taxonomy" id="1250544"/>
    <lineage>
        <taxon>Eukaryota</taxon>
        <taxon>Fungi</taxon>
        <taxon>Dikarya</taxon>
        <taxon>Ascomycota</taxon>
        <taxon>Pezizomycotina</taxon>
        <taxon>Pezizomycetes</taxon>
        <taxon>Pezizales</taxon>
        <taxon>Pyronemataceae</taxon>
        <taxon>Sphaerosporella</taxon>
    </lineage>
</organism>
<evidence type="ECO:0000256" key="4">
    <source>
        <dbReference type="ARBA" id="ARBA00023136"/>
    </source>
</evidence>
<dbReference type="InterPro" id="IPR007274">
    <property type="entry name" value="Cop_transporter"/>
</dbReference>
<dbReference type="GO" id="GO:0005375">
    <property type="term" value="F:copper ion transmembrane transporter activity"/>
    <property type="evidence" value="ECO:0007669"/>
    <property type="project" value="UniProtKB-UniRule"/>
</dbReference>
<reference evidence="6 7" key="1">
    <citation type="submission" date="2019-09" db="EMBL/GenBank/DDBJ databases">
        <title>Draft genome of the ectomycorrhizal ascomycete Sphaerosporella brunnea.</title>
        <authorList>
            <consortium name="DOE Joint Genome Institute"/>
            <person name="Benucci G.M."/>
            <person name="Marozzi G."/>
            <person name="Antonielli L."/>
            <person name="Sanchez S."/>
            <person name="Marco P."/>
            <person name="Wang X."/>
            <person name="Falini L.B."/>
            <person name="Barry K."/>
            <person name="Haridas S."/>
            <person name="Lipzen A."/>
            <person name="Labutti K."/>
            <person name="Grigoriev I.V."/>
            <person name="Murat C."/>
            <person name="Martin F."/>
            <person name="Albertini E."/>
            <person name="Donnini D."/>
            <person name="Bonito G."/>
        </authorList>
    </citation>
    <scope>NUCLEOTIDE SEQUENCE [LARGE SCALE GENOMIC DNA]</scope>
    <source>
        <strain evidence="6 7">Sb_GMNB300</strain>
    </source>
</reference>
<evidence type="ECO:0000256" key="1">
    <source>
        <dbReference type="ARBA" id="ARBA00004141"/>
    </source>
</evidence>